<evidence type="ECO:0000313" key="2">
    <source>
        <dbReference type="EMBL" id="MDV2477301.1"/>
    </source>
</evidence>
<dbReference type="Proteomes" id="UP001275440">
    <property type="component" value="Unassembled WGS sequence"/>
</dbReference>
<evidence type="ECO:0000256" key="1">
    <source>
        <dbReference type="SAM" id="MobiDB-lite"/>
    </source>
</evidence>
<reference evidence="2 3" key="1">
    <citation type="submission" date="2019-10" db="EMBL/GenBank/DDBJ databases">
        <title>Draft Genome Assembly of Rhodococcus zopfii DSM44189.</title>
        <authorList>
            <person name="Sutton J.M."/>
            <person name="Akob D.M."/>
            <person name="Bushman T.J."/>
        </authorList>
    </citation>
    <scope>NUCLEOTIDE SEQUENCE [LARGE SCALE GENOMIC DNA]</scope>
    <source>
        <strain evidence="2 3">DSM 44189</strain>
    </source>
</reference>
<evidence type="ECO:0000313" key="3">
    <source>
        <dbReference type="Proteomes" id="UP001275440"/>
    </source>
</evidence>
<dbReference type="EMBL" id="WBMO01000003">
    <property type="protein sequence ID" value="MDV2477301.1"/>
    <property type="molecule type" value="Genomic_DNA"/>
</dbReference>
<protein>
    <recommendedName>
        <fullName evidence="4">Integrase</fullName>
    </recommendedName>
</protein>
<sequence>MLKFLTWLDAEHGRTITTCTQQDLDQWIATGATTRYAIRTFVVWCAAARINTTITLGFRTAKTSRILTQEQRLAWIRELVEGTGESLPYRVAGMLLLLYAQPLVKIAEMPMSSVVVTVGGLSLLFGGTPAPAPEPFAALLREHLTHRPHLRTTGADNPWLFPGGRPGGTFTRTP</sequence>
<keyword evidence="3" id="KW-1185">Reference proteome</keyword>
<gene>
    <name evidence="2" type="ORF">F8M49_21575</name>
</gene>
<feature type="region of interest" description="Disordered" evidence="1">
    <location>
        <begin position="155"/>
        <end position="174"/>
    </location>
</feature>
<evidence type="ECO:0008006" key="4">
    <source>
        <dbReference type="Google" id="ProtNLM"/>
    </source>
</evidence>
<comment type="caution">
    <text evidence="2">The sequence shown here is derived from an EMBL/GenBank/DDBJ whole genome shotgun (WGS) entry which is preliminary data.</text>
</comment>
<name>A0ABU3WTG9_9NOCA</name>
<proteinExistence type="predicted"/>
<organism evidence="2 3">
    <name type="scientific">Rhodococcus zopfii</name>
    <dbReference type="NCBI Taxonomy" id="43772"/>
    <lineage>
        <taxon>Bacteria</taxon>
        <taxon>Bacillati</taxon>
        <taxon>Actinomycetota</taxon>
        <taxon>Actinomycetes</taxon>
        <taxon>Mycobacteriales</taxon>
        <taxon>Nocardiaceae</taxon>
        <taxon>Rhodococcus</taxon>
    </lineage>
</organism>
<accession>A0ABU3WTG9</accession>